<evidence type="ECO:0000256" key="4">
    <source>
        <dbReference type="ARBA" id="ARBA00022737"/>
    </source>
</evidence>
<dbReference type="SUPFAM" id="SSF50978">
    <property type="entry name" value="WD40 repeat-like"/>
    <property type="match status" value="1"/>
</dbReference>
<dbReference type="CDD" id="cd00200">
    <property type="entry name" value="WD40"/>
    <property type="match status" value="1"/>
</dbReference>
<organism evidence="7">
    <name type="scientific">Polytomella parva</name>
    <dbReference type="NCBI Taxonomy" id="51329"/>
    <lineage>
        <taxon>Eukaryota</taxon>
        <taxon>Viridiplantae</taxon>
        <taxon>Chlorophyta</taxon>
        <taxon>core chlorophytes</taxon>
        <taxon>Chlorophyceae</taxon>
        <taxon>CS clade</taxon>
        <taxon>Chlamydomonadales</taxon>
        <taxon>Chlamydomonadaceae</taxon>
        <taxon>Polytomella</taxon>
    </lineage>
</organism>
<evidence type="ECO:0000256" key="3">
    <source>
        <dbReference type="ARBA" id="ARBA00022574"/>
    </source>
</evidence>
<evidence type="ECO:0000256" key="2">
    <source>
        <dbReference type="ARBA" id="ARBA00022490"/>
    </source>
</evidence>
<keyword evidence="3 6" id="KW-0853">WD repeat</keyword>
<feature type="repeat" description="WD" evidence="6">
    <location>
        <begin position="50"/>
        <end position="91"/>
    </location>
</feature>
<dbReference type="InterPro" id="IPR020472">
    <property type="entry name" value="WD40_PAC1"/>
</dbReference>
<comment type="similarity">
    <text evidence="5">Belongs to the WD repeat MORG1 family.</text>
</comment>
<dbReference type="PROSITE" id="PS50082">
    <property type="entry name" value="WD_REPEATS_2"/>
    <property type="match status" value="3"/>
</dbReference>
<dbReference type="PROSITE" id="PS50294">
    <property type="entry name" value="WD_REPEATS_REGION"/>
    <property type="match status" value="2"/>
</dbReference>
<dbReference type="GO" id="GO:0071013">
    <property type="term" value="C:catalytic step 2 spliceosome"/>
    <property type="evidence" value="ECO:0007669"/>
    <property type="project" value="TreeGrafter"/>
</dbReference>
<dbReference type="Gene3D" id="2.130.10.10">
    <property type="entry name" value="YVTN repeat-like/Quinoprotein amine dehydrogenase"/>
    <property type="match status" value="2"/>
</dbReference>
<dbReference type="PANTHER" id="PTHR22842:SF3">
    <property type="entry name" value="WD REPEAT DOMAIN-CONTAINING PROTEIN 83"/>
    <property type="match status" value="1"/>
</dbReference>
<dbReference type="InterPro" id="IPR036322">
    <property type="entry name" value="WD40_repeat_dom_sf"/>
</dbReference>
<sequence length="347" mass="37167">MSFGPVSIEEFAAHHGVSVESIRNKVTSGSNLDDSSNEFETFDFAEEACLKGHQGTVQVIRFTPNGNYLFSGGRDRTVRLWNPRTGLLVKTYTGHGYDIRGVCSSADDSRFASCGGDRQIFYWDVTSGSFLRKFRGHDAVVNAVSFLGPTDDVIVSAGYDNCVKIWDCRSRSVDPIQVIKGFKDSVSSLACLGHVIVAGSVDGTLRRFDARAGSASMDTLGLPVTSVALTRDGACVLAACVGSVLALLDVGSGQLLSTFRGHVQEEIRMDCGLLPSDTHAVGCSEDGHVLLWDLLGKEGTAPVCRFQAHKDTPVTAMHVAPHTASSLATATIDGTVKIWNGSRRCSR</sequence>
<dbReference type="InterPro" id="IPR001680">
    <property type="entry name" value="WD40_rpt"/>
</dbReference>
<dbReference type="Pfam" id="PF00400">
    <property type="entry name" value="WD40"/>
    <property type="match status" value="6"/>
</dbReference>
<proteinExistence type="inferred from homology"/>
<dbReference type="InterPro" id="IPR015943">
    <property type="entry name" value="WD40/YVTN_repeat-like_dom_sf"/>
</dbReference>
<dbReference type="PRINTS" id="PR00320">
    <property type="entry name" value="GPROTEINBRPT"/>
</dbReference>
<reference evidence="7" key="1">
    <citation type="submission" date="2021-01" db="EMBL/GenBank/DDBJ databases">
        <authorList>
            <person name="Corre E."/>
            <person name="Pelletier E."/>
            <person name="Niang G."/>
            <person name="Scheremetjew M."/>
            <person name="Finn R."/>
            <person name="Kale V."/>
            <person name="Holt S."/>
            <person name="Cochrane G."/>
            <person name="Meng A."/>
            <person name="Brown T."/>
            <person name="Cohen L."/>
        </authorList>
    </citation>
    <scope>NUCLEOTIDE SEQUENCE</scope>
    <source>
        <strain evidence="7">SAG 63-3</strain>
    </source>
</reference>
<evidence type="ECO:0000256" key="6">
    <source>
        <dbReference type="PROSITE-ProRule" id="PRU00221"/>
    </source>
</evidence>
<protein>
    <submittedName>
        <fullName evidence="7">Uncharacterized protein</fullName>
    </submittedName>
</protein>
<evidence type="ECO:0000256" key="1">
    <source>
        <dbReference type="ARBA" id="ARBA00004496"/>
    </source>
</evidence>
<feature type="repeat" description="WD" evidence="6">
    <location>
        <begin position="92"/>
        <end position="133"/>
    </location>
</feature>
<gene>
    <name evidence="7" type="ORF">PPAR00522_LOCUS21295</name>
</gene>
<feature type="repeat" description="WD" evidence="6">
    <location>
        <begin position="134"/>
        <end position="167"/>
    </location>
</feature>
<dbReference type="InterPro" id="IPR051980">
    <property type="entry name" value="WD_repeat_MORG1"/>
</dbReference>
<dbReference type="EMBL" id="HBFM01032546">
    <property type="protein sequence ID" value="CAD8791496.1"/>
    <property type="molecule type" value="Transcribed_RNA"/>
</dbReference>
<dbReference type="GO" id="GO:0005737">
    <property type="term" value="C:cytoplasm"/>
    <property type="evidence" value="ECO:0007669"/>
    <property type="project" value="UniProtKB-SubCell"/>
</dbReference>
<dbReference type="PANTHER" id="PTHR22842">
    <property type="entry name" value="WD40 REPEAT PROTEIN"/>
    <property type="match status" value="1"/>
</dbReference>
<keyword evidence="2" id="KW-0963">Cytoplasm</keyword>
<accession>A0A7S0VSJ2</accession>
<comment type="subcellular location">
    <subcellularLocation>
        <location evidence="1">Cytoplasm</location>
    </subcellularLocation>
</comment>
<dbReference type="InterPro" id="IPR019775">
    <property type="entry name" value="WD40_repeat_CS"/>
</dbReference>
<keyword evidence="4" id="KW-0677">Repeat</keyword>
<dbReference type="GO" id="GO:0000398">
    <property type="term" value="P:mRNA splicing, via spliceosome"/>
    <property type="evidence" value="ECO:0007669"/>
    <property type="project" value="TreeGrafter"/>
</dbReference>
<evidence type="ECO:0000313" key="7">
    <source>
        <dbReference type="EMBL" id="CAD8791496.1"/>
    </source>
</evidence>
<dbReference type="PROSITE" id="PS00678">
    <property type="entry name" value="WD_REPEATS_1"/>
    <property type="match status" value="1"/>
</dbReference>
<name>A0A7S0VSJ2_9CHLO</name>
<dbReference type="SMART" id="SM00320">
    <property type="entry name" value="WD40"/>
    <property type="match status" value="6"/>
</dbReference>
<evidence type="ECO:0000256" key="5">
    <source>
        <dbReference type="ARBA" id="ARBA00038145"/>
    </source>
</evidence>
<dbReference type="AlphaFoldDB" id="A0A7S0VSJ2"/>